<dbReference type="InterPro" id="IPR015510">
    <property type="entry name" value="PGRP"/>
</dbReference>
<dbReference type="EMBL" id="SNYN01000001">
    <property type="protein sequence ID" value="TDQ55184.1"/>
    <property type="molecule type" value="Genomic_DNA"/>
</dbReference>
<sequence length="689" mass="76660">MPRPENYVSRSALGWGPSPAGRADPKSGLVIHYDSTDQRLADKPHAECLAYWRRVREFHTGPARGWADIGYCVDESTEILTEDGWKTFRQVNESDIVLTLHHETGMSQWQPVLAVNIFPKASRELVLMEGRDHSSLTTPAHRWPVERFHRRTGTEGKKDGSGKWAATGRAERAPQGRERVWATTESLTYRDRVPLSAPCGGLPTEPKWSDALVELVAWFWAEGHDKPQSRSRSPGTGVAIRQSEQKNPGNAARIRAALHALFGPACDGFPPPGPVPDGVPRWGEARNRNVAEFRLSAGAERVLADQAPDRVPRHEFLRTLTRAQLDLFLQVSLLADGHGNRTVDAQALSQKSRAAAEAFQFAATLAGHATSLRRRPPTKNTKYDMWKVELRRKTHFSPKAAAARESTFSITREPYEGHIWCPTTPNGTWLARRKGTVYFTGNSFMACPHAYVIEGRGLFRTQAAQPGGNTTHYSVTLATGPTDEITPGQVNAVRQLREWLMEPRSSIAGTVKGHRDFVPTSCPGDEAYALVRNGTFAEPATWGSIPSSEDDMPHYLNMAHTKRVEIPPSRYVALRWDTVWTDTAGTAHKDGLAVMTRPGDVNGALWLDLEGLETGREVQIRMVDYIRATKEYQLHPPAEGLGTGGREFPVIPVVNRIADGRTMDLRLHNVGRHPIHLNRATFKGHVWPR</sequence>
<reference evidence="3 4" key="1">
    <citation type="submission" date="2019-03" db="EMBL/GenBank/DDBJ databases">
        <title>Genomic Encyclopedia of Type Strains, Phase IV (KMG-IV): sequencing the most valuable type-strain genomes for metagenomic binning, comparative biology and taxonomic classification.</title>
        <authorList>
            <person name="Goeker M."/>
        </authorList>
    </citation>
    <scope>NUCLEOTIDE SEQUENCE [LARGE SCALE GENOMIC DNA]</scope>
    <source>
        <strain evidence="3 4">DSM 46770</strain>
    </source>
</reference>
<name>A0A4R6V4I4_9ACTN</name>
<feature type="compositionally biased region" description="Basic and acidic residues" evidence="1">
    <location>
        <begin position="151"/>
        <end position="161"/>
    </location>
</feature>
<feature type="compositionally biased region" description="Basic and acidic residues" evidence="1">
    <location>
        <begin position="169"/>
        <end position="178"/>
    </location>
</feature>
<feature type="domain" description="Hint" evidence="2">
    <location>
        <begin position="70"/>
        <end position="197"/>
    </location>
</feature>
<protein>
    <recommendedName>
        <fullName evidence="2">Hint domain-containing protein</fullName>
    </recommendedName>
</protein>
<dbReference type="Gene3D" id="2.170.16.10">
    <property type="entry name" value="Hedgehog/Intein (Hint) domain"/>
    <property type="match status" value="1"/>
</dbReference>
<dbReference type="InterPro" id="IPR003587">
    <property type="entry name" value="Hint_dom_N"/>
</dbReference>
<dbReference type="GO" id="GO:0009253">
    <property type="term" value="P:peptidoglycan catabolic process"/>
    <property type="evidence" value="ECO:0007669"/>
    <property type="project" value="InterPro"/>
</dbReference>
<evidence type="ECO:0000256" key="1">
    <source>
        <dbReference type="SAM" id="MobiDB-lite"/>
    </source>
</evidence>
<dbReference type="OrthoDB" id="514320at2"/>
<dbReference type="Gene3D" id="3.40.80.10">
    <property type="entry name" value="Peptidoglycan recognition protein-like"/>
    <property type="match status" value="1"/>
</dbReference>
<dbReference type="Proteomes" id="UP000295281">
    <property type="component" value="Unassembled WGS sequence"/>
</dbReference>
<keyword evidence="4" id="KW-1185">Reference proteome</keyword>
<feature type="region of interest" description="Disordered" evidence="1">
    <location>
        <begin position="151"/>
        <end position="178"/>
    </location>
</feature>
<accession>A0A4R6V4I4</accession>
<organism evidence="3 4">
    <name type="scientific">Actinorugispora endophytica</name>
    <dbReference type="NCBI Taxonomy" id="1605990"/>
    <lineage>
        <taxon>Bacteria</taxon>
        <taxon>Bacillati</taxon>
        <taxon>Actinomycetota</taxon>
        <taxon>Actinomycetes</taxon>
        <taxon>Streptosporangiales</taxon>
        <taxon>Nocardiopsidaceae</taxon>
        <taxon>Actinorugispora</taxon>
    </lineage>
</organism>
<dbReference type="SUPFAM" id="SSF51294">
    <property type="entry name" value="Hedgehog/intein (Hint) domain"/>
    <property type="match status" value="1"/>
</dbReference>
<dbReference type="InterPro" id="IPR036505">
    <property type="entry name" value="Amidase/PGRP_sf"/>
</dbReference>
<dbReference type="InterPro" id="IPR036844">
    <property type="entry name" value="Hint_dom_sf"/>
</dbReference>
<feature type="region of interest" description="Disordered" evidence="1">
    <location>
        <begin position="1"/>
        <end position="27"/>
    </location>
</feature>
<dbReference type="SUPFAM" id="SSF55846">
    <property type="entry name" value="N-acetylmuramoyl-L-alanine amidase-like"/>
    <property type="match status" value="1"/>
</dbReference>
<evidence type="ECO:0000313" key="3">
    <source>
        <dbReference type="EMBL" id="TDQ55184.1"/>
    </source>
</evidence>
<comment type="caution">
    <text evidence="3">The sequence shown here is derived from an EMBL/GenBank/DDBJ whole genome shotgun (WGS) entry which is preliminary data.</text>
</comment>
<feature type="region of interest" description="Disordered" evidence="1">
    <location>
        <begin position="224"/>
        <end position="250"/>
    </location>
</feature>
<dbReference type="SMART" id="SM00306">
    <property type="entry name" value="HintN"/>
    <property type="match status" value="1"/>
</dbReference>
<dbReference type="GO" id="GO:0008745">
    <property type="term" value="F:N-acetylmuramoyl-L-alanine amidase activity"/>
    <property type="evidence" value="ECO:0007669"/>
    <property type="project" value="InterPro"/>
</dbReference>
<evidence type="ECO:0000313" key="4">
    <source>
        <dbReference type="Proteomes" id="UP000295281"/>
    </source>
</evidence>
<dbReference type="PANTHER" id="PTHR11022:SF41">
    <property type="entry name" value="PEPTIDOGLYCAN-RECOGNITION PROTEIN LC-RELATED"/>
    <property type="match status" value="1"/>
</dbReference>
<dbReference type="PANTHER" id="PTHR11022">
    <property type="entry name" value="PEPTIDOGLYCAN RECOGNITION PROTEIN"/>
    <property type="match status" value="1"/>
</dbReference>
<gene>
    <name evidence="3" type="ORF">EV190_101509</name>
</gene>
<dbReference type="AlphaFoldDB" id="A0A4R6V4I4"/>
<evidence type="ECO:0000259" key="2">
    <source>
        <dbReference type="SMART" id="SM00306"/>
    </source>
</evidence>
<proteinExistence type="predicted"/>
<dbReference type="RefSeq" id="WP_133739743.1">
    <property type="nucleotide sequence ID" value="NZ_SNYN01000001.1"/>
</dbReference>